<reference evidence="1 2" key="1">
    <citation type="submission" date="2016-04" db="EMBL/GenBank/DDBJ databases">
        <title>Genome analyses suggest a sexual origin of heterokaryosis in a supposedly ancient asexual fungus.</title>
        <authorList>
            <person name="Ropars J."/>
            <person name="Sedzielewska K."/>
            <person name="Noel J."/>
            <person name="Charron P."/>
            <person name="Farinelli L."/>
            <person name="Marton T."/>
            <person name="Kruger M."/>
            <person name="Pelin A."/>
            <person name="Brachmann A."/>
            <person name="Corradi N."/>
        </authorList>
    </citation>
    <scope>NUCLEOTIDE SEQUENCE [LARGE SCALE GENOMIC DNA]</scope>
    <source>
        <strain evidence="1 2">C2</strain>
    </source>
</reference>
<protein>
    <submittedName>
        <fullName evidence="1">Uncharacterized protein</fullName>
    </submittedName>
</protein>
<dbReference type="EMBL" id="LLXL01004501">
    <property type="protein sequence ID" value="PKK57325.1"/>
    <property type="molecule type" value="Genomic_DNA"/>
</dbReference>
<dbReference type="VEuPathDB" id="FungiDB:FUN_012652"/>
<sequence>IILEIDKSLNVCETTAEVLSKKKTLQEFLKSHCRIRHYSFQIIFHQNATNTDCYEGFKTVYNTKTSEKYRPTPKFMILSMWKILMSL</sequence>
<proteinExistence type="predicted"/>
<gene>
    <name evidence="1" type="ORF">RhiirC2_798239</name>
</gene>
<dbReference type="AlphaFoldDB" id="A0A2N1M6R0"/>
<organism evidence="1 2">
    <name type="scientific">Rhizophagus irregularis</name>
    <dbReference type="NCBI Taxonomy" id="588596"/>
    <lineage>
        <taxon>Eukaryota</taxon>
        <taxon>Fungi</taxon>
        <taxon>Fungi incertae sedis</taxon>
        <taxon>Mucoromycota</taxon>
        <taxon>Glomeromycotina</taxon>
        <taxon>Glomeromycetes</taxon>
        <taxon>Glomerales</taxon>
        <taxon>Glomeraceae</taxon>
        <taxon>Rhizophagus</taxon>
    </lineage>
</organism>
<accession>A0A2N1M6R0</accession>
<evidence type="ECO:0000313" key="1">
    <source>
        <dbReference type="EMBL" id="PKK57325.1"/>
    </source>
</evidence>
<dbReference type="Proteomes" id="UP000233469">
    <property type="component" value="Unassembled WGS sequence"/>
</dbReference>
<evidence type="ECO:0000313" key="2">
    <source>
        <dbReference type="Proteomes" id="UP000233469"/>
    </source>
</evidence>
<reference evidence="1 2" key="2">
    <citation type="submission" date="2017-10" db="EMBL/GenBank/DDBJ databases">
        <title>Extensive intraspecific genome diversity in a model arbuscular mycorrhizal fungus.</title>
        <authorList>
            <person name="Chen E.C.H."/>
            <person name="Morin E."/>
            <person name="Baudet D."/>
            <person name="Noel J."/>
            <person name="Ndikumana S."/>
            <person name="Charron P."/>
            <person name="St-Onge C."/>
            <person name="Giorgi J."/>
            <person name="Grigoriev I.V."/>
            <person name="Roux C."/>
            <person name="Martin F.M."/>
            <person name="Corradi N."/>
        </authorList>
    </citation>
    <scope>NUCLEOTIDE SEQUENCE [LARGE SCALE GENOMIC DNA]</scope>
    <source>
        <strain evidence="1 2">C2</strain>
    </source>
</reference>
<name>A0A2N1M6R0_9GLOM</name>
<comment type="caution">
    <text evidence="1">The sequence shown here is derived from an EMBL/GenBank/DDBJ whole genome shotgun (WGS) entry which is preliminary data.</text>
</comment>
<feature type="non-terminal residue" evidence="1">
    <location>
        <position position="1"/>
    </location>
</feature>